<keyword evidence="2" id="KW-1185">Reference proteome</keyword>
<protein>
    <submittedName>
        <fullName evidence="1">Uncharacterized protein</fullName>
    </submittedName>
</protein>
<sequence length="191" mass="22191">MKTGDWVDTLHGIGKVISIHPLYADEFDVLFSNKTLGEKLQDIVIYKVFCDFKGNIKKRVHFDSGDSSLCTPLCQESQNIINRLSTSHLKEIDNFSNKTSKKKFGNWLYLYLNYNDNQFNALKSLEGVKYPISFTQYSDLISELNLDLKIRHYNVDPSSYITLSFFHENYEYIKGQRVFTKVNCTHIEGYA</sequence>
<gene>
    <name evidence="1" type="ORF">DXV75_04850</name>
</gene>
<proteinExistence type="predicted"/>
<dbReference type="EMBL" id="QRHA01000003">
    <property type="protein sequence ID" value="RDV27366.1"/>
    <property type="molecule type" value="Genomic_DNA"/>
</dbReference>
<accession>A0A3D8MBG0</accession>
<dbReference type="Proteomes" id="UP000256561">
    <property type="component" value="Unassembled WGS sequence"/>
</dbReference>
<name>A0A3D8MBG0_9ALTE</name>
<evidence type="ECO:0000313" key="2">
    <source>
        <dbReference type="Proteomes" id="UP000256561"/>
    </source>
</evidence>
<evidence type="ECO:0000313" key="1">
    <source>
        <dbReference type="EMBL" id="RDV27366.1"/>
    </source>
</evidence>
<dbReference type="RefSeq" id="WP_115592269.1">
    <property type="nucleotide sequence ID" value="NZ_QRHA01000003.1"/>
</dbReference>
<reference evidence="2" key="1">
    <citation type="submission" date="2018-08" db="EMBL/GenBank/DDBJ databases">
        <authorList>
            <person name="Zhang J."/>
            <person name="Du Z.-J."/>
        </authorList>
    </citation>
    <scope>NUCLEOTIDE SEQUENCE [LARGE SCALE GENOMIC DNA]</scope>
    <source>
        <strain evidence="2">KCTC 52655</strain>
    </source>
</reference>
<comment type="caution">
    <text evidence="1">The sequence shown here is derived from an EMBL/GenBank/DDBJ whole genome shotgun (WGS) entry which is preliminary data.</text>
</comment>
<dbReference type="AlphaFoldDB" id="A0A3D8MBG0"/>
<organism evidence="1 2">
    <name type="scientific">Alteromonas aestuariivivens</name>
    <dbReference type="NCBI Taxonomy" id="1938339"/>
    <lineage>
        <taxon>Bacteria</taxon>
        <taxon>Pseudomonadati</taxon>
        <taxon>Pseudomonadota</taxon>
        <taxon>Gammaproteobacteria</taxon>
        <taxon>Alteromonadales</taxon>
        <taxon>Alteromonadaceae</taxon>
        <taxon>Alteromonas/Salinimonas group</taxon>
        <taxon>Alteromonas</taxon>
    </lineage>
</organism>
<dbReference type="OrthoDB" id="9878110at2"/>